<evidence type="ECO:0000313" key="1">
    <source>
        <dbReference type="EMBL" id="MCX5616864.1"/>
    </source>
</evidence>
<sequence>MTDAPVESAADFLRPRVETLMKEAETAGYSRSRVLAVLINLLETTELEDTGQ</sequence>
<name>A0ABT3WEU8_9PROT</name>
<gene>
    <name evidence="1" type="ORF">NQF87_07765</name>
</gene>
<keyword evidence="2" id="KW-1185">Reference proteome</keyword>
<dbReference type="RefSeq" id="WP_266127839.1">
    <property type="nucleotide sequence ID" value="NZ_JANIDV010000005.1"/>
</dbReference>
<dbReference type="Proteomes" id="UP001165633">
    <property type="component" value="Unassembled WGS sequence"/>
</dbReference>
<organism evidence="1 2">
    <name type="scientific">Bombella dulcis</name>
    <dbReference type="NCBI Taxonomy" id="2967339"/>
    <lineage>
        <taxon>Bacteria</taxon>
        <taxon>Pseudomonadati</taxon>
        <taxon>Pseudomonadota</taxon>
        <taxon>Alphaproteobacteria</taxon>
        <taxon>Acetobacterales</taxon>
        <taxon>Acetobacteraceae</taxon>
        <taxon>Bombella</taxon>
    </lineage>
</organism>
<protein>
    <recommendedName>
        <fullName evidence="3">Ribbon-helix-helix protein, CopG family</fullName>
    </recommendedName>
</protein>
<proteinExistence type="predicted"/>
<dbReference type="EMBL" id="JANIDV010000005">
    <property type="protein sequence ID" value="MCX5616864.1"/>
    <property type="molecule type" value="Genomic_DNA"/>
</dbReference>
<accession>A0ABT3WEU8</accession>
<reference evidence="1" key="1">
    <citation type="submission" date="2022-07" db="EMBL/GenBank/DDBJ databases">
        <title>Bombella genomes.</title>
        <authorList>
            <person name="Harer L."/>
            <person name="Styblova S."/>
            <person name="Ehrmann M."/>
        </authorList>
    </citation>
    <scope>NUCLEOTIDE SEQUENCE</scope>
    <source>
        <strain evidence="1">TMW 2.2559</strain>
    </source>
</reference>
<comment type="caution">
    <text evidence="1">The sequence shown here is derived from an EMBL/GenBank/DDBJ whole genome shotgun (WGS) entry which is preliminary data.</text>
</comment>
<evidence type="ECO:0000313" key="2">
    <source>
        <dbReference type="Proteomes" id="UP001165633"/>
    </source>
</evidence>
<evidence type="ECO:0008006" key="3">
    <source>
        <dbReference type="Google" id="ProtNLM"/>
    </source>
</evidence>